<feature type="compositionally biased region" description="Basic and acidic residues" evidence="1">
    <location>
        <begin position="23"/>
        <end position="48"/>
    </location>
</feature>
<comment type="caution">
    <text evidence="3">The sequence shown here is derived from an EMBL/GenBank/DDBJ whole genome shotgun (WGS) entry which is preliminary data.</text>
</comment>
<evidence type="ECO:0000313" key="3">
    <source>
        <dbReference type="EMBL" id="GBP21917.1"/>
    </source>
</evidence>
<sequence length="376" mass="42961">MSCDVKRKNHKTFQEAQDEIDTMSDKSDTETDERDTNRRSSRKEKYPLPEKSFNELAKTLTDNHDQEQSTTSTVTQVAQKIQEDCCFVPQDQIVETVEGNFPVTIPEESFLLYTHIEPEISTPTKEIKAIKESIATIIANQNALYEIQTNMCVKISEIQTEIRSFIKVSASQKTIDGEPILIKNIKDLEEFEKKLSNRTFKENMLMKFVGVCSKGLGKGVNAYHLVDSLFERNFLKQCTWTGFSKKEAVKICFKAFTRTISLFFDIIHATDESFTKVDCDKFFKTILKNAHKRSESNQRMSAPKVRVKKKATAKTHPIDMPIENVNGEVSGQNNVEAPEQNNEERSDQNSVQILYQNNEEKPDKKAKGFPGNCVRS</sequence>
<dbReference type="Pfam" id="PF16064">
    <property type="entry name" value="DUF4806"/>
    <property type="match status" value="1"/>
</dbReference>
<evidence type="ECO:0000259" key="2">
    <source>
        <dbReference type="Pfam" id="PF16064"/>
    </source>
</evidence>
<reference evidence="3 4" key="1">
    <citation type="journal article" date="2019" name="Commun. Biol.">
        <title>The bagworm genome reveals a unique fibroin gene that provides high tensile strength.</title>
        <authorList>
            <person name="Kono N."/>
            <person name="Nakamura H."/>
            <person name="Ohtoshi R."/>
            <person name="Tomita M."/>
            <person name="Numata K."/>
            <person name="Arakawa K."/>
        </authorList>
    </citation>
    <scope>NUCLEOTIDE SEQUENCE [LARGE SCALE GENOMIC DNA]</scope>
</reference>
<name>A0A4C1U759_EUMVA</name>
<accession>A0A4C1U759</accession>
<feature type="region of interest" description="Disordered" evidence="1">
    <location>
        <begin position="293"/>
        <end position="376"/>
    </location>
</feature>
<dbReference type="AlphaFoldDB" id="A0A4C1U759"/>
<dbReference type="InterPro" id="IPR032071">
    <property type="entry name" value="DUF4806"/>
</dbReference>
<dbReference type="OrthoDB" id="6844386at2759"/>
<gene>
    <name evidence="3" type="ORF">EVAR_7130_1</name>
</gene>
<evidence type="ECO:0000313" key="4">
    <source>
        <dbReference type="Proteomes" id="UP000299102"/>
    </source>
</evidence>
<keyword evidence="4" id="KW-1185">Reference proteome</keyword>
<protein>
    <recommendedName>
        <fullName evidence="2">DUF4806 domain-containing protein</fullName>
    </recommendedName>
</protein>
<proteinExistence type="predicted"/>
<feature type="domain" description="DUF4806" evidence="2">
    <location>
        <begin position="182"/>
        <end position="265"/>
    </location>
</feature>
<dbReference type="EMBL" id="BGZK01000134">
    <property type="protein sequence ID" value="GBP21917.1"/>
    <property type="molecule type" value="Genomic_DNA"/>
</dbReference>
<evidence type="ECO:0000256" key="1">
    <source>
        <dbReference type="SAM" id="MobiDB-lite"/>
    </source>
</evidence>
<feature type="region of interest" description="Disordered" evidence="1">
    <location>
        <begin position="1"/>
        <end position="52"/>
    </location>
</feature>
<feature type="compositionally biased region" description="Polar residues" evidence="1">
    <location>
        <begin position="348"/>
        <end position="357"/>
    </location>
</feature>
<organism evidence="3 4">
    <name type="scientific">Eumeta variegata</name>
    <name type="common">Bagworm moth</name>
    <name type="synonym">Eumeta japonica</name>
    <dbReference type="NCBI Taxonomy" id="151549"/>
    <lineage>
        <taxon>Eukaryota</taxon>
        <taxon>Metazoa</taxon>
        <taxon>Ecdysozoa</taxon>
        <taxon>Arthropoda</taxon>
        <taxon>Hexapoda</taxon>
        <taxon>Insecta</taxon>
        <taxon>Pterygota</taxon>
        <taxon>Neoptera</taxon>
        <taxon>Endopterygota</taxon>
        <taxon>Lepidoptera</taxon>
        <taxon>Glossata</taxon>
        <taxon>Ditrysia</taxon>
        <taxon>Tineoidea</taxon>
        <taxon>Psychidae</taxon>
        <taxon>Oiketicinae</taxon>
        <taxon>Eumeta</taxon>
    </lineage>
</organism>
<dbReference type="Proteomes" id="UP000299102">
    <property type="component" value="Unassembled WGS sequence"/>
</dbReference>